<keyword evidence="4" id="KW-1185">Reference proteome</keyword>
<feature type="non-terminal residue" evidence="3">
    <location>
        <position position="1"/>
    </location>
</feature>
<proteinExistence type="predicted"/>
<sequence length="884" mass="98101">AILFFHINDESKIKNLLLRENIANNLIETNFQRVEHIISMFTEASDYAYSTICRRKKIYDYFDETPDTCADIDVFDCEDNCGVCFYVKKYDMYLCANCDNCASYLGGIRGGGTDAASLLKKDSRNGVAATLPRSNVPHAVPIDQGIDLSAELKTLLSCISSLRGRTGVGVICKVLVKSKEACIVKKGYHNIKEYGDGAHKSTSWWSAFLKVARNDKYVKETLVYSKDVSYLSVGVTPKGEAFIKADGQRYTVKLPFFLIDKEKKPKSGKGAKKANGFKSANGFGSANGFKSANEPSGHLYDERASQRNRGSSFGTGFTHRERKDYLRRDEKQLEGEPLSPVLSTTHRSVSHQAEGVYPITQASVERNNAIPENKYQYFNTDKNQCHREHQYKEEKLTEEKINDSIMKILLRTRIIEARQQNIPPFQLISDKPLKDICHKRLTSVHLIRKHVDNISPVCPNSFLEKLISGIRGFCLLHDLDTNINLNTASQNVGSAEPIDRGISSLNKFSNLISSFQYDNKRERLGGDSSLQRAPSREIRSGPYAGGGMGSSLAHSGVTHGGVVHSGVTHGGVTHGGASHSGVSRHYAPREEETPSFQSRHFKGGPKTDMKIGVSDSCTSYPRGERNHPSGHLIGGAKPLLEFETNRPQSDLIEKRSAKETTLSPFCTTSEATNQLHLFSGDDKNRLMDFFEDDFKFVKEPNKWGGSQLEGNQLGGNQLGGNQLRGNQLEANPNGSLLDSRRARQAPIGLSNYTFQDDMWRGGNAAQPMQIAHGAAKPNEGMIPSNRIDAITHLSTPREYANGGARTGPSAWESPPGDPCMESFRIRKTTGENHVDVLNDKKKKFDLIDSFSYDYKKKQDEDNLGMLPGGHGGVSSFQDLKRRRF</sequence>
<dbReference type="InterPro" id="IPR010997">
    <property type="entry name" value="HRDC-like_sf"/>
</dbReference>
<dbReference type="Pfam" id="PF09382">
    <property type="entry name" value="RQC"/>
    <property type="match status" value="1"/>
</dbReference>
<dbReference type="GeneID" id="14694788"/>
<dbReference type="KEGG" id="pcy:PCYB_132880"/>
<dbReference type="SUPFAM" id="SSF47819">
    <property type="entry name" value="HRDC-like"/>
    <property type="match status" value="1"/>
</dbReference>
<evidence type="ECO:0000313" key="3">
    <source>
        <dbReference type="EMBL" id="GAB68414.1"/>
    </source>
</evidence>
<reference evidence="3 4" key="1">
    <citation type="journal article" date="2012" name="Nat. Genet.">
        <title>Plasmodium cynomolgi genome sequences provide insight into Plasmodium vivax and the monkey malaria clade.</title>
        <authorList>
            <person name="Tachibana S."/>
            <person name="Sullivan S.A."/>
            <person name="Kawai S."/>
            <person name="Nakamura S."/>
            <person name="Kim H.R."/>
            <person name="Goto N."/>
            <person name="Arisue N."/>
            <person name="Palacpac N.M.Q."/>
            <person name="Honma H."/>
            <person name="Yagi M."/>
            <person name="Tougan T."/>
            <person name="Katakai Y."/>
            <person name="Kaneko O."/>
            <person name="Mita T."/>
            <person name="Kita K."/>
            <person name="Yasutomi Y."/>
            <person name="Sutton P.L."/>
            <person name="Shakhbatyan R."/>
            <person name="Horii T."/>
            <person name="Yasunaga T."/>
            <person name="Barnwell J.W."/>
            <person name="Escalante A.A."/>
            <person name="Carlton J.M."/>
            <person name="Tanabe K."/>
        </authorList>
    </citation>
    <scope>NUCLEOTIDE SEQUENCE [LARGE SCALE GENOMIC DNA]</scope>
    <source>
        <strain evidence="3 4">B</strain>
    </source>
</reference>
<feature type="region of interest" description="Disordered" evidence="1">
    <location>
        <begin position="863"/>
        <end position="884"/>
    </location>
</feature>
<dbReference type="EMBL" id="DF157105">
    <property type="protein sequence ID" value="GAB68414.1"/>
    <property type="molecule type" value="Genomic_DNA"/>
</dbReference>
<dbReference type="Pfam" id="PF16124">
    <property type="entry name" value="RecQ_Zn_bind"/>
    <property type="match status" value="1"/>
</dbReference>
<dbReference type="Proteomes" id="UP000006319">
    <property type="component" value="Chromosome 13"/>
</dbReference>
<dbReference type="OrthoDB" id="10261556at2759"/>
<keyword evidence="3" id="KW-0347">Helicase</keyword>
<keyword evidence="3" id="KW-0067">ATP-binding</keyword>
<dbReference type="SMART" id="SM00956">
    <property type="entry name" value="RQC"/>
    <property type="match status" value="1"/>
</dbReference>
<dbReference type="GO" id="GO:0000166">
    <property type="term" value="F:nucleotide binding"/>
    <property type="evidence" value="ECO:0007669"/>
    <property type="project" value="InterPro"/>
</dbReference>
<dbReference type="GO" id="GO:0006281">
    <property type="term" value="P:DNA repair"/>
    <property type="evidence" value="ECO:0007669"/>
    <property type="project" value="InterPro"/>
</dbReference>
<dbReference type="OMA" id="VHLIRKH"/>
<dbReference type="AlphaFoldDB" id="K6UXD1"/>
<feature type="domain" description="RQC" evidence="2">
    <location>
        <begin position="147"/>
        <end position="255"/>
    </location>
</feature>
<dbReference type="SUPFAM" id="SSF46785">
    <property type="entry name" value="Winged helix' DNA-binding domain"/>
    <property type="match status" value="1"/>
</dbReference>
<keyword evidence="3" id="KW-0547">Nucleotide-binding</keyword>
<dbReference type="VEuPathDB" id="PlasmoDB:PCYB_132880"/>
<name>K6UXD1_PLACD</name>
<accession>K6UXD1</accession>
<dbReference type="eggNOG" id="KOG0351">
    <property type="taxonomic scope" value="Eukaryota"/>
</dbReference>
<protein>
    <submittedName>
        <fullName evidence="3">ATP dependent RNA helicase</fullName>
    </submittedName>
</protein>
<evidence type="ECO:0000259" key="2">
    <source>
        <dbReference type="SMART" id="SM00956"/>
    </source>
</evidence>
<dbReference type="GO" id="GO:0006260">
    <property type="term" value="P:DNA replication"/>
    <property type="evidence" value="ECO:0007669"/>
    <property type="project" value="InterPro"/>
</dbReference>
<feature type="compositionally biased region" description="Low complexity" evidence="1">
    <location>
        <begin position="553"/>
        <end position="567"/>
    </location>
</feature>
<dbReference type="InterPro" id="IPR036390">
    <property type="entry name" value="WH_DNA-bd_sf"/>
</dbReference>
<dbReference type="RefSeq" id="XP_004224361.1">
    <property type="nucleotide sequence ID" value="XM_004224313.1"/>
</dbReference>
<organism evidence="3 4">
    <name type="scientific">Plasmodium cynomolgi (strain B)</name>
    <dbReference type="NCBI Taxonomy" id="1120755"/>
    <lineage>
        <taxon>Eukaryota</taxon>
        <taxon>Sar</taxon>
        <taxon>Alveolata</taxon>
        <taxon>Apicomplexa</taxon>
        <taxon>Aconoidasida</taxon>
        <taxon>Haemosporida</taxon>
        <taxon>Plasmodiidae</taxon>
        <taxon>Plasmodium</taxon>
        <taxon>Plasmodium (Plasmodium)</taxon>
    </lineage>
</organism>
<evidence type="ECO:0000256" key="1">
    <source>
        <dbReference type="SAM" id="MobiDB-lite"/>
    </source>
</evidence>
<evidence type="ECO:0000313" key="4">
    <source>
        <dbReference type="Proteomes" id="UP000006319"/>
    </source>
</evidence>
<dbReference type="InterPro" id="IPR018982">
    <property type="entry name" value="RQC_domain"/>
</dbReference>
<dbReference type="InterPro" id="IPR036388">
    <property type="entry name" value="WH-like_DNA-bd_sf"/>
</dbReference>
<feature type="region of interest" description="Disordered" evidence="1">
    <location>
        <begin position="523"/>
        <end position="631"/>
    </location>
</feature>
<dbReference type="Gene3D" id="1.10.10.10">
    <property type="entry name" value="Winged helix-like DNA-binding domain superfamily/Winged helix DNA-binding domain"/>
    <property type="match status" value="1"/>
</dbReference>
<dbReference type="InterPro" id="IPR032284">
    <property type="entry name" value="RecQ_Zn-bd"/>
</dbReference>
<gene>
    <name evidence="3" type="ORF">PCYB_132880</name>
</gene>
<keyword evidence="3" id="KW-0378">Hydrolase</keyword>
<dbReference type="GO" id="GO:0043138">
    <property type="term" value="F:3'-5' DNA helicase activity"/>
    <property type="evidence" value="ECO:0007669"/>
    <property type="project" value="InterPro"/>
</dbReference>